<dbReference type="InterPro" id="IPR040442">
    <property type="entry name" value="Pyrv_kinase-like_dom_sf"/>
</dbReference>
<keyword evidence="12" id="KW-0670">Pyruvate</keyword>
<sequence>MSLRLFTAPPLTPYTTHTQTHTHFQSSKLSFHHNSLNSQLSISETNRARPGLSISHDLTSIDVDAVTETELKKNGFRSTRRTKLVCTIGPATCVFEELEALAVGGMNMVKNNMCHGTKEWHQIIIERVCRP</sequence>
<keyword evidence="11" id="KW-0324">Glycolysis</keyword>
<evidence type="ECO:0000313" key="15">
    <source>
        <dbReference type="Proteomes" id="UP001497480"/>
    </source>
</evidence>
<evidence type="ECO:0000313" key="14">
    <source>
        <dbReference type="EMBL" id="CAL0326126.1"/>
    </source>
</evidence>
<evidence type="ECO:0000256" key="10">
    <source>
        <dbReference type="ARBA" id="ARBA00022842"/>
    </source>
</evidence>
<evidence type="ECO:0000256" key="11">
    <source>
        <dbReference type="ARBA" id="ARBA00023152"/>
    </source>
</evidence>
<evidence type="ECO:0000256" key="3">
    <source>
        <dbReference type="ARBA" id="ARBA00008663"/>
    </source>
</evidence>
<dbReference type="GO" id="GO:0005524">
    <property type="term" value="F:ATP binding"/>
    <property type="evidence" value="ECO:0007669"/>
    <property type="project" value="UniProtKB-KW"/>
</dbReference>
<dbReference type="AlphaFoldDB" id="A0AAV1XWX0"/>
<dbReference type="GO" id="GO:0004743">
    <property type="term" value="F:pyruvate kinase activity"/>
    <property type="evidence" value="ECO:0007669"/>
    <property type="project" value="UniProtKB-EC"/>
</dbReference>
<accession>A0AAV1XWX0</accession>
<dbReference type="GO" id="GO:0000287">
    <property type="term" value="F:magnesium ion binding"/>
    <property type="evidence" value="ECO:0007669"/>
    <property type="project" value="InterPro"/>
</dbReference>
<dbReference type="PANTHER" id="PTHR11817">
    <property type="entry name" value="PYRUVATE KINASE"/>
    <property type="match status" value="1"/>
</dbReference>
<evidence type="ECO:0000256" key="5">
    <source>
        <dbReference type="ARBA" id="ARBA00022679"/>
    </source>
</evidence>
<dbReference type="Pfam" id="PF00224">
    <property type="entry name" value="PK"/>
    <property type="match status" value="1"/>
</dbReference>
<comment type="similarity">
    <text evidence="3">Belongs to the pyruvate kinase family.</text>
</comment>
<evidence type="ECO:0000259" key="13">
    <source>
        <dbReference type="Pfam" id="PF00224"/>
    </source>
</evidence>
<evidence type="ECO:0000256" key="9">
    <source>
        <dbReference type="ARBA" id="ARBA00022840"/>
    </source>
</evidence>
<reference evidence="14 15" key="1">
    <citation type="submission" date="2024-03" db="EMBL/GenBank/DDBJ databases">
        <authorList>
            <person name="Martinez-Hernandez J."/>
        </authorList>
    </citation>
    <scope>NUCLEOTIDE SEQUENCE [LARGE SCALE GENOMIC DNA]</scope>
</reference>
<proteinExistence type="inferred from homology"/>
<dbReference type="Proteomes" id="UP001497480">
    <property type="component" value="Unassembled WGS sequence"/>
</dbReference>
<evidence type="ECO:0000256" key="7">
    <source>
        <dbReference type="ARBA" id="ARBA00022741"/>
    </source>
</evidence>
<dbReference type="InterPro" id="IPR001697">
    <property type="entry name" value="Pyr_Knase"/>
</dbReference>
<comment type="pathway">
    <text evidence="2">Carbohydrate degradation; glycolysis; pyruvate from D-glyceraldehyde 3-phosphate: step 5/5.</text>
</comment>
<keyword evidence="7" id="KW-0547">Nucleotide-binding</keyword>
<dbReference type="EMBL" id="CAXHTB010000019">
    <property type="protein sequence ID" value="CAL0326126.1"/>
    <property type="molecule type" value="Genomic_DNA"/>
</dbReference>
<dbReference type="SUPFAM" id="SSF51621">
    <property type="entry name" value="Phosphoenolpyruvate/pyruvate domain"/>
    <property type="match status" value="1"/>
</dbReference>
<comment type="cofactor">
    <cofactor evidence="1">
        <name>K(+)</name>
        <dbReference type="ChEBI" id="CHEBI:29103"/>
    </cofactor>
</comment>
<keyword evidence="5" id="KW-0808">Transferase</keyword>
<comment type="caution">
    <text evidence="14">The sequence shown here is derived from an EMBL/GenBank/DDBJ whole genome shotgun (WGS) entry which is preliminary data.</text>
</comment>
<keyword evidence="15" id="KW-1185">Reference proteome</keyword>
<keyword evidence="10" id="KW-0460">Magnesium</keyword>
<dbReference type="Gene3D" id="3.20.20.60">
    <property type="entry name" value="Phosphoenolpyruvate-binding domains"/>
    <property type="match status" value="1"/>
</dbReference>
<keyword evidence="9" id="KW-0067">ATP-binding</keyword>
<dbReference type="GO" id="GO:0016301">
    <property type="term" value="F:kinase activity"/>
    <property type="evidence" value="ECO:0007669"/>
    <property type="project" value="UniProtKB-KW"/>
</dbReference>
<evidence type="ECO:0000256" key="8">
    <source>
        <dbReference type="ARBA" id="ARBA00022777"/>
    </source>
</evidence>
<evidence type="ECO:0000256" key="6">
    <source>
        <dbReference type="ARBA" id="ARBA00022723"/>
    </source>
</evidence>
<dbReference type="InterPro" id="IPR015813">
    <property type="entry name" value="Pyrv/PenolPyrv_kinase-like_dom"/>
</dbReference>
<organism evidence="14 15">
    <name type="scientific">Lupinus luteus</name>
    <name type="common">European yellow lupine</name>
    <dbReference type="NCBI Taxonomy" id="3873"/>
    <lineage>
        <taxon>Eukaryota</taxon>
        <taxon>Viridiplantae</taxon>
        <taxon>Streptophyta</taxon>
        <taxon>Embryophyta</taxon>
        <taxon>Tracheophyta</taxon>
        <taxon>Spermatophyta</taxon>
        <taxon>Magnoliopsida</taxon>
        <taxon>eudicotyledons</taxon>
        <taxon>Gunneridae</taxon>
        <taxon>Pentapetalae</taxon>
        <taxon>rosids</taxon>
        <taxon>fabids</taxon>
        <taxon>Fabales</taxon>
        <taxon>Fabaceae</taxon>
        <taxon>Papilionoideae</taxon>
        <taxon>50 kb inversion clade</taxon>
        <taxon>genistoids sensu lato</taxon>
        <taxon>core genistoids</taxon>
        <taxon>Genisteae</taxon>
        <taxon>Lupinus</taxon>
    </lineage>
</organism>
<protein>
    <recommendedName>
        <fullName evidence="4">pyruvate kinase</fullName>
        <ecNumber evidence="4">2.7.1.40</ecNumber>
    </recommendedName>
</protein>
<feature type="domain" description="Pyruvate kinase barrel" evidence="13">
    <location>
        <begin position="80"/>
        <end position="128"/>
    </location>
</feature>
<evidence type="ECO:0000256" key="4">
    <source>
        <dbReference type="ARBA" id="ARBA00012142"/>
    </source>
</evidence>
<evidence type="ECO:0000256" key="12">
    <source>
        <dbReference type="ARBA" id="ARBA00023317"/>
    </source>
</evidence>
<dbReference type="InterPro" id="IPR015793">
    <property type="entry name" value="Pyrv_Knase_brl"/>
</dbReference>
<evidence type="ECO:0000256" key="1">
    <source>
        <dbReference type="ARBA" id="ARBA00001958"/>
    </source>
</evidence>
<name>A0AAV1XWX0_LUPLU</name>
<keyword evidence="6" id="KW-0479">Metal-binding</keyword>
<dbReference type="EC" id="2.7.1.40" evidence="4"/>
<evidence type="ECO:0000256" key="2">
    <source>
        <dbReference type="ARBA" id="ARBA00004997"/>
    </source>
</evidence>
<keyword evidence="8" id="KW-0418">Kinase</keyword>
<gene>
    <name evidence="14" type="ORF">LLUT_LOCUS27186</name>
</gene>
<dbReference type="GO" id="GO:0030955">
    <property type="term" value="F:potassium ion binding"/>
    <property type="evidence" value="ECO:0007669"/>
    <property type="project" value="InterPro"/>
</dbReference>